<dbReference type="EMBL" id="AMWG01000067">
    <property type="protein sequence ID" value="ELP33271.1"/>
    <property type="molecule type" value="Genomic_DNA"/>
</dbReference>
<evidence type="ECO:0000256" key="1">
    <source>
        <dbReference type="SAM" id="MobiDB-lite"/>
    </source>
</evidence>
<dbReference type="AlphaFoldDB" id="L7CJL8"/>
<name>L7CJL8_RHOBT</name>
<evidence type="ECO:0000313" key="3">
    <source>
        <dbReference type="Proteomes" id="UP000010959"/>
    </source>
</evidence>
<comment type="caution">
    <text evidence="2">The sequence shown here is derived from an EMBL/GenBank/DDBJ whole genome shotgun (WGS) entry which is preliminary data.</text>
</comment>
<proteinExistence type="predicted"/>
<feature type="compositionally biased region" description="Basic and acidic residues" evidence="1">
    <location>
        <begin position="26"/>
        <end position="52"/>
    </location>
</feature>
<evidence type="ECO:0000313" key="2">
    <source>
        <dbReference type="EMBL" id="ELP33271.1"/>
    </source>
</evidence>
<gene>
    <name evidence="2" type="ORF">RBSWK_02768</name>
</gene>
<sequence>MIAVTMMTDVVVARGNMQPSRCMAKQQRDAEQESREWSDRRDHCSPKRETIK</sequence>
<organism evidence="2 3">
    <name type="scientific">Rhodopirellula baltica SWK14</name>
    <dbReference type="NCBI Taxonomy" id="993516"/>
    <lineage>
        <taxon>Bacteria</taxon>
        <taxon>Pseudomonadati</taxon>
        <taxon>Planctomycetota</taxon>
        <taxon>Planctomycetia</taxon>
        <taxon>Pirellulales</taxon>
        <taxon>Pirellulaceae</taxon>
        <taxon>Rhodopirellula</taxon>
    </lineage>
</organism>
<dbReference type="Proteomes" id="UP000010959">
    <property type="component" value="Unassembled WGS sequence"/>
</dbReference>
<protein>
    <submittedName>
        <fullName evidence="2">Uncharacterized protein</fullName>
    </submittedName>
</protein>
<reference evidence="2 3" key="1">
    <citation type="journal article" date="2013" name="Mar. Genomics">
        <title>Expression of sulfatases in Rhodopirellula baltica and the diversity of sulfatases in the genus Rhodopirellula.</title>
        <authorList>
            <person name="Wegner C.E."/>
            <person name="Richter-Heitmann T."/>
            <person name="Klindworth A."/>
            <person name="Klockow C."/>
            <person name="Richter M."/>
            <person name="Achstetter T."/>
            <person name="Glockner F.O."/>
            <person name="Harder J."/>
        </authorList>
    </citation>
    <scope>NUCLEOTIDE SEQUENCE [LARGE SCALE GENOMIC DNA]</scope>
    <source>
        <strain evidence="2 3">SWK14</strain>
    </source>
</reference>
<feature type="region of interest" description="Disordered" evidence="1">
    <location>
        <begin position="16"/>
        <end position="52"/>
    </location>
</feature>
<accession>L7CJL8</accession>